<keyword evidence="3" id="KW-1185">Reference proteome</keyword>
<evidence type="ECO:0000256" key="1">
    <source>
        <dbReference type="SAM" id="Phobius"/>
    </source>
</evidence>
<accession>A0ABS8PHK1</accession>
<comment type="caution">
    <text evidence="2">The sequence shown here is derived from an EMBL/GenBank/DDBJ whole genome shotgun (WGS) entry which is preliminary data.</text>
</comment>
<keyword evidence="1" id="KW-0812">Transmembrane</keyword>
<reference evidence="2 3" key="1">
    <citation type="submission" date="2021-11" db="EMBL/GenBank/DDBJ databases">
        <title>Draft genome sequence of Actinomycetospora sp. SF1 isolated from the rhizosphere soil.</title>
        <authorList>
            <person name="Duangmal K."/>
            <person name="Chantavorakit T."/>
        </authorList>
    </citation>
    <scope>NUCLEOTIDE SEQUENCE [LARGE SCALE GENOMIC DNA]</scope>
    <source>
        <strain evidence="2 3">TBRC 5722</strain>
    </source>
</reference>
<sequence length="79" mass="8073">MSRVGSAGRLDVMKIVVWVLVGIGALVVLGGVVLPLVHWLLGALGWLIAGALVIGGGIWLAKRAGHKGVDASGEAQRLP</sequence>
<proteinExistence type="predicted"/>
<dbReference type="EMBL" id="JAJNDB010000009">
    <property type="protein sequence ID" value="MCD2197745.1"/>
    <property type="molecule type" value="Genomic_DNA"/>
</dbReference>
<protein>
    <recommendedName>
        <fullName evidence="4">DUF2530 domain-containing protein</fullName>
    </recommendedName>
</protein>
<evidence type="ECO:0000313" key="2">
    <source>
        <dbReference type="EMBL" id="MCD2197745.1"/>
    </source>
</evidence>
<evidence type="ECO:0000313" key="3">
    <source>
        <dbReference type="Proteomes" id="UP001199469"/>
    </source>
</evidence>
<keyword evidence="1" id="KW-0472">Membrane</keyword>
<organism evidence="2 3">
    <name type="scientific">Actinomycetospora endophytica</name>
    <dbReference type="NCBI Taxonomy" id="2291215"/>
    <lineage>
        <taxon>Bacteria</taxon>
        <taxon>Bacillati</taxon>
        <taxon>Actinomycetota</taxon>
        <taxon>Actinomycetes</taxon>
        <taxon>Pseudonocardiales</taxon>
        <taxon>Pseudonocardiaceae</taxon>
        <taxon>Actinomycetospora</taxon>
    </lineage>
</organism>
<dbReference type="RefSeq" id="WP_230740029.1">
    <property type="nucleotide sequence ID" value="NZ_JAJNDB010000009.1"/>
</dbReference>
<evidence type="ECO:0008006" key="4">
    <source>
        <dbReference type="Google" id="ProtNLM"/>
    </source>
</evidence>
<keyword evidence="1" id="KW-1133">Transmembrane helix</keyword>
<dbReference type="Proteomes" id="UP001199469">
    <property type="component" value="Unassembled WGS sequence"/>
</dbReference>
<feature type="transmembrane region" description="Helical" evidence="1">
    <location>
        <begin position="12"/>
        <end position="33"/>
    </location>
</feature>
<name>A0ABS8PHK1_9PSEU</name>
<feature type="transmembrane region" description="Helical" evidence="1">
    <location>
        <begin position="39"/>
        <end position="61"/>
    </location>
</feature>
<gene>
    <name evidence="2" type="ORF">LQ327_30680</name>
</gene>